<dbReference type="Pfam" id="PF00004">
    <property type="entry name" value="AAA"/>
    <property type="match status" value="1"/>
</dbReference>
<dbReference type="Proteomes" id="UP000828390">
    <property type="component" value="Unassembled WGS sequence"/>
</dbReference>
<dbReference type="PANTHER" id="PTHR23074">
    <property type="entry name" value="AAA DOMAIN-CONTAINING"/>
    <property type="match status" value="1"/>
</dbReference>
<comment type="caution">
    <text evidence="2">The sequence shown here is derived from an EMBL/GenBank/DDBJ whole genome shotgun (WGS) entry which is preliminary data.</text>
</comment>
<dbReference type="Gene3D" id="3.40.50.300">
    <property type="entry name" value="P-loop containing nucleotide triphosphate hydrolases"/>
    <property type="match status" value="1"/>
</dbReference>
<dbReference type="SUPFAM" id="SSF52540">
    <property type="entry name" value="P-loop containing nucleoside triphosphate hydrolases"/>
    <property type="match status" value="1"/>
</dbReference>
<gene>
    <name evidence="2" type="ORF">DPMN_176511</name>
</gene>
<evidence type="ECO:0000259" key="1">
    <source>
        <dbReference type="Pfam" id="PF00004"/>
    </source>
</evidence>
<reference evidence="2" key="2">
    <citation type="submission" date="2020-11" db="EMBL/GenBank/DDBJ databases">
        <authorList>
            <person name="McCartney M.A."/>
            <person name="Auch B."/>
            <person name="Kono T."/>
            <person name="Mallez S."/>
            <person name="Becker A."/>
            <person name="Gohl D.M."/>
            <person name="Silverstein K.A.T."/>
            <person name="Koren S."/>
            <person name="Bechman K.B."/>
            <person name="Herman A."/>
            <person name="Abrahante J.E."/>
            <person name="Garbe J."/>
        </authorList>
    </citation>
    <scope>NUCLEOTIDE SEQUENCE</scope>
    <source>
        <strain evidence="2">Duluth1</strain>
        <tissue evidence="2">Whole animal</tissue>
    </source>
</reference>
<evidence type="ECO:0000313" key="3">
    <source>
        <dbReference type="Proteomes" id="UP000828390"/>
    </source>
</evidence>
<dbReference type="GO" id="GO:0016887">
    <property type="term" value="F:ATP hydrolysis activity"/>
    <property type="evidence" value="ECO:0007669"/>
    <property type="project" value="InterPro"/>
</dbReference>
<proteinExistence type="predicted"/>
<dbReference type="GO" id="GO:0016197">
    <property type="term" value="P:endosomal transport"/>
    <property type="evidence" value="ECO:0007669"/>
    <property type="project" value="TreeGrafter"/>
</dbReference>
<name>A0A9D4IJ97_DREPO</name>
<dbReference type="AlphaFoldDB" id="A0A9D4IJ97"/>
<dbReference type="GO" id="GO:0005524">
    <property type="term" value="F:ATP binding"/>
    <property type="evidence" value="ECO:0007669"/>
    <property type="project" value="InterPro"/>
</dbReference>
<accession>A0A9D4IJ97</accession>
<protein>
    <recommendedName>
        <fullName evidence="1">ATPase AAA-type core domain-containing protein</fullName>
    </recommendedName>
</protein>
<dbReference type="GO" id="GO:0007033">
    <property type="term" value="P:vacuole organization"/>
    <property type="evidence" value="ECO:0007669"/>
    <property type="project" value="TreeGrafter"/>
</dbReference>
<dbReference type="PANTHER" id="PTHR23074:SF83">
    <property type="entry name" value="VACUOLAR PROTEIN SORTING-ASSOCIATED PROTEIN 4A"/>
    <property type="match status" value="1"/>
</dbReference>
<dbReference type="InterPro" id="IPR027417">
    <property type="entry name" value="P-loop_NTPase"/>
</dbReference>
<reference evidence="2" key="1">
    <citation type="journal article" date="2019" name="bioRxiv">
        <title>The Genome of the Zebra Mussel, Dreissena polymorpha: A Resource for Invasive Species Research.</title>
        <authorList>
            <person name="McCartney M.A."/>
            <person name="Auch B."/>
            <person name="Kono T."/>
            <person name="Mallez S."/>
            <person name="Zhang Y."/>
            <person name="Obille A."/>
            <person name="Becker A."/>
            <person name="Abrahante J.E."/>
            <person name="Garbe J."/>
            <person name="Badalamenti J.P."/>
            <person name="Herman A."/>
            <person name="Mangelson H."/>
            <person name="Liachko I."/>
            <person name="Sullivan S."/>
            <person name="Sone E.D."/>
            <person name="Koren S."/>
            <person name="Silverstein K.A.T."/>
            <person name="Beckman K.B."/>
            <person name="Gohl D.M."/>
        </authorList>
    </citation>
    <scope>NUCLEOTIDE SEQUENCE</scope>
    <source>
        <strain evidence="2">Duluth1</strain>
        <tissue evidence="2">Whole animal</tissue>
    </source>
</reference>
<dbReference type="EMBL" id="JAIWYP010000009">
    <property type="protein sequence ID" value="KAH3775114.1"/>
    <property type="molecule type" value="Genomic_DNA"/>
</dbReference>
<sequence>MARENKPSIIFIDEVDALCGSRSENESESARRIKTEFLIQMHGVGNDQDGNSDCSFYVLLGLIGIHGKSLYTALHEIFVIVFK</sequence>
<keyword evidence="3" id="KW-1185">Reference proteome</keyword>
<feature type="domain" description="ATPase AAA-type core" evidence="1">
    <location>
        <begin position="2"/>
        <end position="47"/>
    </location>
</feature>
<dbReference type="InterPro" id="IPR003959">
    <property type="entry name" value="ATPase_AAA_core"/>
</dbReference>
<dbReference type="InterPro" id="IPR050304">
    <property type="entry name" value="MT-severing_AAA_ATPase"/>
</dbReference>
<evidence type="ECO:0000313" key="2">
    <source>
        <dbReference type="EMBL" id="KAH3775114.1"/>
    </source>
</evidence>
<organism evidence="2 3">
    <name type="scientific">Dreissena polymorpha</name>
    <name type="common">Zebra mussel</name>
    <name type="synonym">Mytilus polymorpha</name>
    <dbReference type="NCBI Taxonomy" id="45954"/>
    <lineage>
        <taxon>Eukaryota</taxon>
        <taxon>Metazoa</taxon>
        <taxon>Spiralia</taxon>
        <taxon>Lophotrochozoa</taxon>
        <taxon>Mollusca</taxon>
        <taxon>Bivalvia</taxon>
        <taxon>Autobranchia</taxon>
        <taxon>Heteroconchia</taxon>
        <taxon>Euheterodonta</taxon>
        <taxon>Imparidentia</taxon>
        <taxon>Neoheterodontei</taxon>
        <taxon>Myida</taxon>
        <taxon>Dreissenoidea</taxon>
        <taxon>Dreissenidae</taxon>
        <taxon>Dreissena</taxon>
    </lineage>
</organism>